<dbReference type="PROSITE" id="PS50975">
    <property type="entry name" value="ATP_GRASP"/>
    <property type="match status" value="1"/>
</dbReference>
<dbReference type="Pfam" id="PF02955">
    <property type="entry name" value="GSH-S_ATP"/>
    <property type="match status" value="1"/>
</dbReference>
<dbReference type="Proteomes" id="UP000294881">
    <property type="component" value="Unassembled WGS sequence"/>
</dbReference>
<dbReference type="Pfam" id="PF00583">
    <property type="entry name" value="Acetyltransf_1"/>
    <property type="match status" value="1"/>
</dbReference>
<sequence length="597" mass="65354">MNDTRSNGKSGARERKTRSRMMAHRMQRLREHGLKPPVEHDQEPSGENVTLECGWGRLLFSHTFRTPEELAAAMRAEKPGQRDIAVYIRDPHVAIAAAPQELFLDPSHTYRLDLATYRPEHRRGRGFTIRRLSSMSEADAVNNIYLRRKMAPVRPEFFLSKARNARALIHLVAIDQDTRRVLGTVTGVDHARIEGVSEAGSSLWCLAVDPQAPRPGVGEALTRHLASLFHARGAPWMDLSVLHDNAQAIALYEKLGFVRVPFFSVKHKNSINEPLFVGQPADEEQLNPYAAIIVQEARRRGLLVEVTDAEGGFFRITHGGRSVHCRESLSELTSAVAMSICDDKQVTRRFVGTAGVRVPDQIEADDIERVDAFVAKHGKVVIKPARGEQGKGVAVGLDADDDIAGAIAAARAFSDRVLVEQYVEGQDLRLVVIDYQVVAAAVRSPASIIGDGQHTIVDLIERQSRRRAAATGGESQIPLDNETRRCVAAAGYAMRNVLPPGVELQVRKTANLHTGGAIHDVTGSVNPALAEAAVKAARAINIPVTGIDFIVPDPASADYVFIEANERPGLANHEPQPTAQRFIDLLFPHSLPAASRP</sequence>
<dbReference type="GO" id="GO:0046872">
    <property type="term" value="F:metal ion binding"/>
    <property type="evidence" value="ECO:0007669"/>
    <property type="project" value="InterPro"/>
</dbReference>
<dbReference type="SUPFAM" id="SSF56059">
    <property type="entry name" value="Glutathione synthetase ATP-binding domain-like"/>
    <property type="match status" value="1"/>
</dbReference>
<gene>
    <name evidence="5" type="ORF">EV666_10342</name>
</gene>
<dbReference type="PANTHER" id="PTHR21621">
    <property type="entry name" value="RIBOSOMAL PROTEIN S6 MODIFICATION PROTEIN"/>
    <property type="match status" value="1"/>
</dbReference>
<keyword evidence="1" id="KW-0547">Nucleotide-binding</keyword>
<evidence type="ECO:0000256" key="1">
    <source>
        <dbReference type="PROSITE-ProRule" id="PRU00409"/>
    </source>
</evidence>
<dbReference type="InterPro" id="IPR011761">
    <property type="entry name" value="ATP-grasp"/>
</dbReference>
<dbReference type="InterPro" id="IPR000182">
    <property type="entry name" value="GNAT_dom"/>
</dbReference>
<evidence type="ECO:0000313" key="6">
    <source>
        <dbReference type="Proteomes" id="UP000294881"/>
    </source>
</evidence>
<dbReference type="PANTHER" id="PTHR21621:SF0">
    <property type="entry name" value="BETA-CITRYLGLUTAMATE SYNTHASE B-RELATED"/>
    <property type="match status" value="1"/>
</dbReference>
<dbReference type="RefSeq" id="WP_165909897.1">
    <property type="nucleotide sequence ID" value="NZ_JBHUNN010000002.1"/>
</dbReference>
<reference evidence="5 6" key="1">
    <citation type="submission" date="2019-03" db="EMBL/GenBank/DDBJ databases">
        <title>Genomic Encyclopedia of Type Strains, Phase IV (KMG-IV): sequencing the most valuable type-strain genomes for metagenomic binning, comparative biology and taxonomic classification.</title>
        <authorList>
            <person name="Goeker M."/>
        </authorList>
    </citation>
    <scope>NUCLEOTIDE SEQUENCE [LARGE SCALE GENOMIC DNA]</scope>
    <source>
        <strain evidence="5 6">DSM 22958</strain>
    </source>
</reference>
<dbReference type="NCBIfam" id="TIGR03103">
    <property type="entry name" value="trio_acet_GNAT"/>
    <property type="match status" value="1"/>
</dbReference>
<feature type="domain" description="N-acetyltransferase" evidence="4">
    <location>
        <begin position="130"/>
        <end position="282"/>
    </location>
</feature>
<keyword evidence="1" id="KW-0067">ATP-binding</keyword>
<dbReference type="Pfam" id="PF08443">
    <property type="entry name" value="RimK"/>
    <property type="match status" value="1"/>
</dbReference>
<dbReference type="InterPro" id="IPR017534">
    <property type="entry name" value="GNAT-acetyltransferase"/>
</dbReference>
<comment type="caution">
    <text evidence="5">The sequence shown here is derived from an EMBL/GenBank/DDBJ whole genome shotgun (WGS) entry which is preliminary data.</text>
</comment>
<accession>A0A4V2RXM6</accession>
<feature type="region of interest" description="Disordered" evidence="2">
    <location>
        <begin position="1"/>
        <end position="20"/>
    </location>
</feature>
<dbReference type="GO" id="GO:0009432">
    <property type="term" value="P:SOS response"/>
    <property type="evidence" value="ECO:0007669"/>
    <property type="project" value="TreeGrafter"/>
</dbReference>
<evidence type="ECO:0000259" key="3">
    <source>
        <dbReference type="PROSITE" id="PS50975"/>
    </source>
</evidence>
<name>A0A4V2RXM6_9HYPH</name>
<keyword evidence="5" id="KW-0808">Transferase</keyword>
<dbReference type="PROSITE" id="PS51186">
    <property type="entry name" value="GNAT"/>
    <property type="match status" value="1"/>
</dbReference>
<evidence type="ECO:0000313" key="5">
    <source>
        <dbReference type="EMBL" id="TCO14536.1"/>
    </source>
</evidence>
<dbReference type="InterPro" id="IPR016181">
    <property type="entry name" value="Acyl_CoA_acyltransferase"/>
</dbReference>
<dbReference type="InterPro" id="IPR013651">
    <property type="entry name" value="ATP-grasp_RimK-type"/>
</dbReference>
<proteinExistence type="predicted"/>
<dbReference type="Gene3D" id="3.40.630.30">
    <property type="match status" value="1"/>
</dbReference>
<dbReference type="GO" id="GO:0005737">
    <property type="term" value="C:cytoplasm"/>
    <property type="evidence" value="ECO:0007669"/>
    <property type="project" value="TreeGrafter"/>
</dbReference>
<evidence type="ECO:0000256" key="2">
    <source>
        <dbReference type="SAM" id="MobiDB-lite"/>
    </source>
</evidence>
<dbReference type="GO" id="GO:0005524">
    <property type="term" value="F:ATP binding"/>
    <property type="evidence" value="ECO:0007669"/>
    <property type="project" value="UniProtKB-UniRule"/>
</dbReference>
<dbReference type="AlphaFoldDB" id="A0A4V2RXM6"/>
<keyword evidence="6" id="KW-1185">Reference proteome</keyword>
<dbReference type="GO" id="GO:0016747">
    <property type="term" value="F:acyltransferase activity, transferring groups other than amino-acyl groups"/>
    <property type="evidence" value="ECO:0007669"/>
    <property type="project" value="InterPro"/>
</dbReference>
<dbReference type="InterPro" id="IPR004218">
    <property type="entry name" value="GSHS_ATP-bd"/>
</dbReference>
<organism evidence="5 6">
    <name type="scientific">Camelimonas lactis</name>
    <dbReference type="NCBI Taxonomy" id="659006"/>
    <lineage>
        <taxon>Bacteria</taxon>
        <taxon>Pseudomonadati</taxon>
        <taxon>Pseudomonadota</taxon>
        <taxon>Alphaproteobacteria</taxon>
        <taxon>Hyphomicrobiales</taxon>
        <taxon>Chelatococcaceae</taxon>
        <taxon>Camelimonas</taxon>
    </lineage>
</organism>
<protein>
    <submittedName>
        <fullName evidence="5">GNAT-family acetyltransferase (TIGR03103 family)</fullName>
    </submittedName>
</protein>
<dbReference type="EMBL" id="SLWL01000003">
    <property type="protein sequence ID" value="TCO14536.1"/>
    <property type="molecule type" value="Genomic_DNA"/>
</dbReference>
<evidence type="ECO:0000259" key="4">
    <source>
        <dbReference type="PROSITE" id="PS51186"/>
    </source>
</evidence>
<feature type="domain" description="ATP-grasp" evidence="3">
    <location>
        <begin position="348"/>
        <end position="591"/>
    </location>
</feature>
<dbReference type="Gene3D" id="3.30.470.20">
    <property type="entry name" value="ATP-grasp fold, B domain"/>
    <property type="match status" value="2"/>
</dbReference>
<dbReference type="SUPFAM" id="SSF55729">
    <property type="entry name" value="Acyl-CoA N-acyltransferases (Nat)"/>
    <property type="match status" value="1"/>
</dbReference>
<dbReference type="GO" id="GO:0018169">
    <property type="term" value="F:ribosomal S6-glutamic acid ligase activity"/>
    <property type="evidence" value="ECO:0007669"/>
    <property type="project" value="TreeGrafter"/>
</dbReference>